<feature type="coiled-coil region" evidence="1">
    <location>
        <begin position="134"/>
        <end position="164"/>
    </location>
</feature>
<organism evidence="3 4">
    <name type="scientific">Alistipes finegoldii</name>
    <dbReference type="NCBI Taxonomy" id="214856"/>
    <lineage>
        <taxon>Bacteria</taxon>
        <taxon>Pseudomonadati</taxon>
        <taxon>Bacteroidota</taxon>
        <taxon>Bacteroidia</taxon>
        <taxon>Bacteroidales</taxon>
        <taxon>Rikenellaceae</taxon>
        <taxon>Alistipes</taxon>
    </lineage>
</organism>
<dbReference type="Gene3D" id="1.20.1600.10">
    <property type="entry name" value="Outer membrane efflux proteins (OEP)"/>
    <property type="match status" value="1"/>
</dbReference>
<dbReference type="GO" id="GO:0015562">
    <property type="term" value="F:efflux transmembrane transporter activity"/>
    <property type="evidence" value="ECO:0007669"/>
    <property type="project" value="InterPro"/>
</dbReference>
<keyword evidence="1" id="KW-0175">Coiled coil</keyword>
<accession>A0AA37KTD4</accession>
<evidence type="ECO:0000256" key="2">
    <source>
        <dbReference type="SAM" id="SignalP"/>
    </source>
</evidence>
<feature type="chain" id="PRO_5041400741" description="TolC family protein" evidence="2">
    <location>
        <begin position="20"/>
        <end position="266"/>
    </location>
</feature>
<reference evidence="3" key="1">
    <citation type="submission" date="2022-01" db="EMBL/GenBank/DDBJ databases">
        <title>Novel bile acid biosynthetic pathways are enriched in the microbiome of centenarians.</title>
        <authorList>
            <person name="Sato Y."/>
            <person name="Atarashi K."/>
            <person name="Plichta R.D."/>
            <person name="Arai Y."/>
            <person name="Sasajima S."/>
            <person name="Kearney M.S."/>
            <person name="Suda W."/>
            <person name="Takeshita K."/>
            <person name="Sasaki T."/>
            <person name="Okamoto S."/>
            <person name="Skelly N.A."/>
            <person name="Okamura Y."/>
            <person name="Vlamakis H."/>
            <person name="Li Y."/>
            <person name="Tanoue T."/>
            <person name="Takei H."/>
            <person name="Nittono H."/>
            <person name="Narushima S."/>
            <person name="Irie J."/>
            <person name="Itoh H."/>
            <person name="Moriya K."/>
            <person name="Sugiura Y."/>
            <person name="Suematsu M."/>
            <person name="Moritoki N."/>
            <person name="Shibata S."/>
            <person name="Littman R.D."/>
            <person name="Fischbach A.M."/>
            <person name="Uwamino Y."/>
            <person name="Inoue T."/>
            <person name="Honda A."/>
            <person name="Hattori M."/>
            <person name="Murai T."/>
            <person name="Xavier J.R."/>
            <person name="Hirose N."/>
            <person name="Honda K."/>
        </authorList>
    </citation>
    <scope>NUCLEOTIDE SEQUENCE</scope>
    <source>
        <strain evidence="3">CE91-St16</strain>
    </source>
</reference>
<evidence type="ECO:0008006" key="5">
    <source>
        <dbReference type="Google" id="ProtNLM"/>
    </source>
</evidence>
<evidence type="ECO:0000313" key="3">
    <source>
        <dbReference type="EMBL" id="GKI20503.1"/>
    </source>
</evidence>
<dbReference type="RefSeq" id="WP_244077184.1">
    <property type="nucleotide sequence ID" value="NZ_AP025581.1"/>
</dbReference>
<sequence length="266" mass="30938">MKRAVFTLWLLLAAVAATAQGNSPDFEFEYSDLQLSPDDYIGLQLPPLHQLLENARNTPQVEYYNKAVEIQERELKNVRRNWQHYFKLNANYNYGSSDIYNQNYQDNSNQIWTTTTTGHEQSWWNVGASFSLPIDEIFNRRNKIKQQKRRIEQVELDTERWLEEQRIKVIQQYTLAVQQLSVLRSAVEAMVTAQAQYRLSEADFINGKLDAQTLSRQKNIENVAIREYEEVRRSLNNALLTLEVLTRTPIISQPAPATDAQAPKTE</sequence>
<evidence type="ECO:0000313" key="4">
    <source>
        <dbReference type="Proteomes" id="UP001055105"/>
    </source>
</evidence>
<feature type="signal peptide" evidence="2">
    <location>
        <begin position="1"/>
        <end position="19"/>
    </location>
</feature>
<dbReference type="SUPFAM" id="SSF56954">
    <property type="entry name" value="Outer membrane efflux proteins (OEP)"/>
    <property type="match status" value="1"/>
</dbReference>
<comment type="caution">
    <text evidence="3">The sequence shown here is derived from an EMBL/GenBank/DDBJ whole genome shotgun (WGS) entry which is preliminary data.</text>
</comment>
<dbReference type="EMBL" id="BQOL01000003">
    <property type="protein sequence ID" value="GKI20503.1"/>
    <property type="molecule type" value="Genomic_DNA"/>
</dbReference>
<evidence type="ECO:0000256" key="1">
    <source>
        <dbReference type="SAM" id="Coils"/>
    </source>
</evidence>
<protein>
    <recommendedName>
        <fullName evidence="5">TolC family protein</fullName>
    </recommendedName>
</protein>
<dbReference type="Proteomes" id="UP001055105">
    <property type="component" value="Unassembled WGS sequence"/>
</dbReference>
<gene>
    <name evidence="3" type="ORF">CE91St16_34110</name>
</gene>
<keyword evidence="2" id="KW-0732">Signal</keyword>
<proteinExistence type="predicted"/>
<dbReference type="AlphaFoldDB" id="A0AA37KTD4"/>
<name>A0AA37KTD4_9BACT</name>